<evidence type="ECO:0000313" key="1">
    <source>
        <dbReference type="EMBL" id="RLV55129.1"/>
    </source>
</evidence>
<dbReference type="Gene3D" id="3.30.2010.20">
    <property type="match status" value="1"/>
</dbReference>
<sequence>MAEVMRAITERGPRSAPPVEVAVEEAPLLPEGWADEVPASSIHPLSAEPGHRLVLYRLPITTRSRSGAELEENVWDIVLLRLSEAWELPPEDIDPRP</sequence>
<keyword evidence="2" id="KW-1185">Reference proteome</keyword>
<dbReference type="SUPFAM" id="SSF55486">
    <property type="entry name" value="Metalloproteases ('zincins'), catalytic domain"/>
    <property type="match status" value="1"/>
</dbReference>
<organism evidence="1 2">
    <name type="scientific">Aeromicrobium phragmitis</name>
    <dbReference type="NCBI Taxonomy" id="2478914"/>
    <lineage>
        <taxon>Bacteria</taxon>
        <taxon>Bacillati</taxon>
        <taxon>Actinomycetota</taxon>
        <taxon>Actinomycetes</taxon>
        <taxon>Propionibacteriales</taxon>
        <taxon>Nocardioidaceae</taxon>
        <taxon>Aeromicrobium</taxon>
    </lineage>
</organism>
<dbReference type="AlphaFoldDB" id="A0A3L8PK19"/>
<comment type="caution">
    <text evidence="1">The sequence shown here is derived from an EMBL/GenBank/DDBJ whole genome shotgun (WGS) entry which is preliminary data.</text>
</comment>
<evidence type="ECO:0008006" key="3">
    <source>
        <dbReference type="Google" id="ProtNLM"/>
    </source>
</evidence>
<protein>
    <recommendedName>
        <fullName evidence="3">Metallopeptidase family protein</fullName>
    </recommendedName>
</protein>
<dbReference type="EMBL" id="RDBF01000010">
    <property type="protein sequence ID" value="RLV55129.1"/>
    <property type="molecule type" value="Genomic_DNA"/>
</dbReference>
<gene>
    <name evidence="1" type="ORF">D9V41_12450</name>
</gene>
<dbReference type="InterPro" id="IPR038555">
    <property type="entry name" value="Zincin_1_sf"/>
</dbReference>
<proteinExistence type="predicted"/>
<reference evidence="1 2" key="1">
    <citation type="submission" date="2018-10" db="EMBL/GenBank/DDBJ databases">
        <title>Aeromicrobium sp. 9W16Y-2 whole genome shotgun sequence.</title>
        <authorList>
            <person name="Li F."/>
        </authorList>
    </citation>
    <scope>NUCLEOTIDE SEQUENCE [LARGE SCALE GENOMIC DNA]</scope>
    <source>
        <strain evidence="1 2">9W16Y-2</strain>
    </source>
</reference>
<accession>A0A3L8PK19</accession>
<name>A0A3L8PK19_9ACTN</name>
<dbReference type="OrthoDB" id="4966605at2"/>
<evidence type="ECO:0000313" key="2">
    <source>
        <dbReference type="Proteomes" id="UP000282515"/>
    </source>
</evidence>
<dbReference type="Proteomes" id="UP000282515">
    <property type="component" value="Unassembled WGS sequence"/>
</dbReference>